<evidence type="ECO:0000313" key="4">
    <source>
        <dbReference type="EMBL" id="QKH33513.1"/>
    </source>
</evidence>
<dbReference type="CDD" id="cd04182">
    <property type="entry name" value="GT_2_like_f"/>
    <property type="match status" value="1"/>
</dbReference>
<keyword evidence="5" id="KW-1185">Reference proteome</keyword>
<keyword evidence="1" id="KW-0460">Magnesium</keyword>
<dbReference type="EMBL" id="CP053985">
    <property type="protein sequence ID" value="QKH33513.1"/>
    <property type="molecule type" value="Genomic_DNA"/>
</dbReference>
<feature type="domain" description="MobA-like NTP transferase" evidence="3">
    <location>
        <begin position="17"/>
        <end position="181"/>
    </location>
</feature>
<evidence type="ECO:0000256" key="1">
    <source>
        <dbReference type="ARBA" id="ARBA00022842"/>
    </source>
</evidence>
<accession>A0A7D4HQH7</accession>
<evidence type="ECO:0000256" key="2">
    <source>
        <dbReference type="SAM" id="MobiDB-lite"/>
    </source>
</evidence>
<feature type="region of interest" description="Disordered" evidence="2">
    <location>
        <begin position="189"/>
        <end position="208"/>
    </location>
</feature>
<gene>
    <name evidence="4" type="ORF">FOC84_00585</name>
</gene>
<dbReference type="KEGG" id="apes:FOC84_00585"/>
<dbReference type="Gene3D" id="3.90.550.10">
    <property type="entry name" value="Spore Coat Polysaccharide Biosynthesis Protein SpsA, Chain A"/>
    <property type="match status" value="1"/>
</dbReference>
<dbReference type="Proteomes" id="UP000500970">
    <property type="component" value="Chromosome"/>
</dbReference>
<dbReference type="InterPro" id="IPR029044">
    <property type="entry name" value="Nucleotide-diphossugar_trans"/>
</dbReference>
<protein>
    <submittedName>
        <fullName evidence="4">Nucleotidyltransferase family protein</fullName>
    </submittedName>
</protein>
<dbReference type="SUPFAM" id="SSF53448">
    <property type="entry name" value="Nucleotide-diphospho-sugar transferases"/>
    <property type="match status" value="1"/>
</dbReference>
<evidence type="ECO:0000259" key="3">
    <source>
        <dbReference type="Pfam" id="PF12804"/>
    </source>
</evidence>
<dbReference type="GO" id="GO:0016779">
    <property type="term" value="F:nucleotidyltransferase activity"/>
    <property type="evidence" value="ECO:0007669"/>
    <property type="project" value="UniProtKB-ARBA"/>
</dbReference>
<dbReference type="InterPro" id="IPR025877">
    <property type="entry name" value="MobA-like_NTP_Trfase"/>
</dbReference>
<dbReference type="AlphaFoldDB" id="A0A7D4HQH7"/>
<dbReference type="PANTHER" id="PTHR43777:SF1">
    <property type="entry name" value="MOLYBDENUM COFACTOR CYTIDYLYLTRANSFERASE"/>
    <property type="match status" value="1"/>
</dbReference>
<reference evidence="4 5" key="1">
    <citation type="submission" date="2020-05" db="EMBL/GenBank/DDBJ databases">
        <title>FDA dAtabase for Regulatory Grade micrObial Sequences (FDA-ARGOS): Supporting development and validation of Infectious Disease Dx tests.</title>
        <authorList>
            <person name="Sproer C."/>
            <person name="Gronow S."/>
            <person name="Severitt S."/>
            <person name="Schroder I."/>
            <person name="Tallon L."/>
            <person name="Sadzewicz L."/>
            <person name="Zhao X."/>
            <person name="Vavikolanu K."/>
            <person name="Mehta A."/>
            <person name="Aluvathingal J."/>
            <person name="Nadendla S."/>
            <person name="Myers T."/>
            <person name="Yan Y."/>
            <person name="Sichtig H."/>
        </authorList>
    </citation>
    <scope>NUCLEOTIDE SEQUENCE [LARGE SCALE GENOMIC DNA]</scope>
    <source>
        <strain evidence="4 5">FDAARGOS_790</strain>
    </source>
</reference>
<proteinExistence type="predicted"/>
<name>A0A7D4HQH7_9BURK</name>
<evidence type="ECO:0000313" key="5">
    <source>
        <dbReference type="Proteomes" id="UP000500970"/>
    </source>
</evidence>
<dbReference type="PANTHER" id="PTHR43777">
    <property type="entry name" value="MOLYBDENUM COFACTOR CYTIDYLYLTRANSFERASE"/>
    <property type="match status" value="1"/>
</dbReference>
<sequence length="208" mass="21453">MSNVSSVYPYPGPARVGILLAAGQGSRYAAQRPGADKLLAPLPQGVCVAAASARMLRAAVDMVVAVVRPGSAALAGLLRTEDCRVLETDRADEGMGASLAAAAQYLLGLPATPEAVLVALADMPWIRRASLDGVLDALLHAPMAAPSYQGQRGHPVGFRAELLPQLAVLSGDEGARRLLRQPGLHLVPTDDPGVLRDVDTPADLGDAG</sequence>
<organism evidence="4 5">
    <name type="scientific">Achromobacter pestifer</name>
    <dbReference type="NCBI Taxonomy" id="1353889"/>
    <lineage>
        <taxon>Bacteria</taxon>
        <taxon>Pseudomonadati</taxon>
        <taxon>Pseudomonadota</taxon>
        <taxon>Betaproteobacteria</taxon>
        <taxon>Burkholderiales</taxon>
        <taxon>Alcaligenaceae</taxon>
        <taxon>Achromobacter</taxon>
    </lineage>
</organism>
<dbReference type="Pfam" id="PF12804">
    <property type="entry name" value="NTP_transf_3"/>
    <property type="match status" value="1"/>
</dbReference>
<keyword evidence="4" id="KW-0808">Transferase</keyword>
<dbReference type="RefSeq" id="WP_173142714.1">
    <property type="nucleotide sequence ID" value="NZ_CP053985.1"/>
</dbReference>